<accession>A0A2N9AZG8</accession>
<dbReference type="EMBL" id="LT962688">
    <property type="protein sequence ID" value="SOR32711.1"/>
    <property type="molecule type" value="Genomic_DNA"/>
</dbReference>
<protein>
    <submittedName>
        <fullName evidence="1">Uncharacterized protein</fullName>
    </submittedName>
</protein>
<evidence type="ECO:0000313" key="2">
    <source>
        <dbReference type="Proteomes" id="UP000233769"/>
    </source>
</evidence>
<organism evidence="1 2">
    <name type="scientific">Methylorubrum extorquens</name>
    <name type="common">Methylobacterium dichloromethanicum</name>
    <name type="synonym">Methylobacterium extorquens</name>
    <dbReference type="NCBI Taxonomy" id="408"/>
    <lineage>
        <taxon>Bacteria</taxon>
        <taxon>Pseudomonadati</taxon>
        <taxon>Pseudomonadota</taxon>
        <taxon>Alphaproteobacteria</taxon>
        <taxon>Hyphomicrobiales</taxon>
        <taxon>Methylobacteriaceae</taxon>
        <taxon>Methylorubrum</taxon>
    </lineage>
</organism>
<sequence>MSPPNFNGAGLLYFSSFVAAVDRAEWHFLGKRSGNYATRVRRALFHANVDMGDRLSVRVLASSDEANCCHRAILSTVDGKLLAEIVRHRTKL</sequence>
<proteinExistence type="predicted"/>
<name>A0A2N9AZG8_METEX</name>
<dbReference type="Proteomes" id="UP000233769">
    <property type="component" value="Chromosome tk0001"/>
</dbReference>
<gene>
    <name evidence="1" type="ORF">TK0001_6152</name>
</gene>
<dbReference type="Gene3D" id="3.10.129.10">
    <property type="entry name" value="Hotdog Thioesterase"/>
    <property type="match status" value="1"/>
</dbReference>
<reference evidence="2" key="1">
    <citation type="submission" date="2017-10" db="EMBL/GenBank/DDBJ databases">
        <authorList>
            <person name="Regsiter A."/>
            <person name="William W."/>
        </authorList>
    </citation>
    <scope>NUCLEOTIDE SEQUENCE [LARGE SCALE GENOMIC DNA]</scope>
</reference>
<evidence type="ECO:0000313" key="1">
    <source>
        <dbReference type="EMBL" id="SOR32711.1"/>
    </source>
</evidence>
<dbReference type="AlphaFoldDB" id="A0A2N9AZG8"/>